<dbReference type="AlphaFoldDB" id="A0A9R1UDZ5"/>
<reference evidence="1 2" key="1">
    <citation type="journal article" date="2017" name="Nat. Commun.">
        <title>Genome assembly with in vitro proximity ligation data and whole-genome triplication in lettuce.</title>
        <authorList>
            <person name="Reyes-Chin-Wo S."/>
            <person name="Wang Z."/>
            <person name="Yang X."/>
            <person name="Kozik A."/>
            <person name="Arikit S."/>
            <person name="Song C."/>
            <person name="Xia L."/>
            <person name="Froenicke L."/>
            <person name="Lavelle D.O."/>
            <person name="Truco M.J."/>
            <person name="Xia R."/>
            <person name="Zhu S."/>
            <person name="Xu C."/>
            <person name="Xu H."/>
            <person name="Xu X."/>
            <person name="Cox K."/>
            <person name="Korf I."/>
            <person name="Meyers B.C."/>
            <person name="Michelmore R.W."/>
        </authorList>
    </citation>
    <scope>NUCLEOTIDE SEQUENCE [LARGE SCALE GENOMIC DNA]</scope>
    <source>
        <strain evidence="2">cv. Salinas</strain>
        <tissue evidence="1">Seedlings</tissue>
    </source>
</reference>
<organism evidence="1 2">
    <name type="scientific">Lactuca sativa</name>
    <name type="common">Garden lettuce</name>
    <dbReference type="NCBI Taxonomy" id="4236"/>
    <lineage>
        <taxon>Eukaryota</taxon>
        <taxon>Viridiplantae</taxon>
        <taxon>Streptophyta</taxon>
        <taxon>Embryophyta</taxon>
        <taxon>Tracheophyta</taxon>
        <taxon>Spermatophyta</taxon>
        <taxon>Magnoliopsida</taxon>
        <taxon>eudicotyledons</taxon>
        <taxon>Gunneridae</taxon>
        <taxon>Pentapetalae</taxon>
        <taxon>asterids</taxon>
        <taxon>campanulids</taxon>
        <taxon>Asterales</taxon>
        <taxon>Asteraceae</taxon>
        <taxon>Cichorioideae</taxon>
        <taxon>Cichorieae</taxon>
        <taxon>Lactucinae</taxon>
        <taxon>Lactuca</taxon>
    </lineage>
</organism>
<keyword evidence="2" id="KW-1185">Reference proteome</keyword>
<evidence type="ECO:0000313" key="1">
    <source>
        <dbReference type="EMBL" id="KAJ0185480.1"/>
    </source>
</evidence>
<name>A0A9R1UDZ5_LACSA</name>
<comment type="caution">
    <text evidence="1">The sequence shown here is derived from an EMBL/GenBank/DDBJ whole genome shotgun (WGS) entry which is preliminary data.</text>
</comment>
<dbReference type="Proteomes" id="UP000235145">
    <property type="component" value="Unassembled WGS sequence"/>
</dbReference>
<gene>
    <name evidence="1" type="ORF">LSAT_V11C900456750</name>
</gene>
<accession>A0A9R1UDZ5</accession>
<proteinExistence type="predicted"/>
<sequence length="94" mass="10968">MYSSDTLVLGGNGFIGDDMRTTLASPPLRRNSEVRHNQLVNDYFADDVVYVETFKHLFQMRNKINGRGRKVYPQFKNINYNSSDSIHHETRLME</sequence>
<evidence type="ECO:0000313" key="2">
    <source>
        <dbReference type="Proteomes" id="UP000235145"/>
    </source>
</evidence>
<protein>
    <submittedName>
        <fullName evidence="1">Uncharacterized protein</fullName>
    </submittedName>
</protein>
<dbReference type="EMBL" id="NBSK02000009">
    <property type="protein sequence ID" value="KAJ0185480.1"/>
    <property type="molecule type" value="Genomic_DNA"/>
</dbReference>